<dbReference type="AlphaFoldDB" id="A0ABD1THL6"/>
<keyword evidence="10 13" id="KW-1133">Transmembrane helix</keyword>
<comment type="subcellular location">
    <subcellularLocation>
        <location evidence="2">Endoplasmic reticulum membrane</location>
    </subcellularLocation>
</comment>
<comment type="catalytic activity">
    <reaction evidence="12">
        <text>n isopentenyl diphosphate + (2E,6E)-farnesyl diphosphate = a di-trans,poly-cis-polyprenyl diphosphate + n diphosphate</text>
        <dbReference type="Rhea" id="RHEA:53008"/>
        <dbReference type="Rhea" id="RHEA-COMP:19494"/>
        <dbReference type="ChEBI" id="CHEBI:33019"/>
        <dbReference type="ChEBI" id="CHEBI:128769"/>
        <dbReference type="ChEBI" id="CHEBI:136960"/>
        <dbReference type="ChEBI" id="CHEBI:175763"/>
        <dbReference type="EC" id="2.5.1.87"/>
    </reaction>
</comment>
<dbReference type="PANTHER" id="PTHR21528">
    <property type="entry name" value="DEHYDRODOLICHYL DIPHOSPHATE SYNTHASE COMPLEX SUBUNIT NUS1"/>
    <property type="match status" value="1"/>
</dbReference>
<evidence type="ECO:0000256" key="8">
    <source>
        <dbReference type="ARBA" id="ARBA00022824"/>
    </source>
</evidence>
<keyword evidence="15" id="KW-1185">Reference proteome</keyword>
<evidence type="ECO:0000256" key="9">
    <source>
        <dbReference type="ARBA" id="ARBA00022842"/>
    </source>
</evidence>
<reference evidence="15" key="1">
    <citation type="submission" date="2024-07" db="EMBL/GenBank/DDBJ databases">
        <title>Two chromosome-level genome assemblies of Korean endemic species Abeliophyllum distichum and Forsythia ovata (Oleaceae).</title>
        <authorList>
            <person name="Jang H."/>
        </authorList>
    </citation>
    <scope>NUCLEOTIDE SEQUENCE [LARGE SCALE GENOMIC DNA]</scope>
</reference>
<dbReference type="GO" id="GO:0045547">
    <property type="term" value="F:ditrans,polycis-polyprenyl diphosphate synthase [(2E,6E)-farnesyl diphosphate specific] activity"/>
    <property type="evidence" value="ECO:0007669"/>
    <property type="project" value="UniProtKB-EC"/>
</dbReference>
<evidence type="ECO:0000256" key="6">
    <source>
        <dbReference type="ARBA" id="ARBA00022679"/>
    </source>
</evidence>
<dbReference type="InterPro" id="IPR038887">
    <property type="entry name" value="Nus1/NgBR"/>
</dbReference>
<evidence type="ECO:0000256" key="11">
    <source>
        <dbReference type="ARBA" id="ARBA00023136"/>
    </source>
</evidence>
<accession>A0ABD1THL6</accession>
<dbReference type="GO" id="GO:0005789">
    <property type="term" value="C:endoplasmic reticulum membrane"/>
    <property type="evidence" value="ECO:0007669"/>
    <property type="project" value="UniProtKB-SubCell"/>
</dbReference>
<keyword evidence="7 13" id="KW-0812">Transmembrane</keyword>
<evidence type="ECO:0000313" key="15">
    <source>
        <dbReference type="Proteomes" id="UP001604336"/>
    </source>
</evidence>
<evidence type="ECO:0000256" key="7">
    <source>
        <dbReference type="ARBA" id="ARBA00022692"/>
    </source>
</evidence>
<comment type="pathway">
    <text evidence="3">Protein modification; protein glycosylation.</text>
</comment>
<gene>
    <name evidence="14" type="ORF">Adt_17824</name>
</gene>
<evidence type="ECO:0000256" key="3">
    <source>
        <dbReference type="ARBA" id="ARBA00004922"/>
    </source>
</evidence>
<dbReference type="EMBL" id="JBFOLK010000005">
    <property type="protein sequence ID" value="KAL2512224.1"/>
    <property type="molecule type" value="Genomic_DNA"/>
</dbReference>
<dbReference type="Gene3D" id="3.40.1180.10">
    <property type="entry name" value="Decaprenyl diphosphate synthase-like"/>
    <property type="match status" value="1"/>
</dbReference>
<keyword evidence="8" id="KW-0256">Endoplasmic reticulum</keyword>
<dbReference type="PANTHER" id="PTHR21528:SF0">
    <property type="entry name" value="DEHYDRODOLICHYL DIPHOSPHATE SYNTHASE COMPLEX SUBUNIT NUS1"/>
    <property type="match status" value="1"/>
</dbReference>
<name>A0ABD1THL6_9LAMI</name>
<dbReference type="SUPFAM" id="SSF64005">
    <property type="entry name" value="Undecaprenyl diphosphate synthase"/>
    <property type="match status" value="1"/>
</dbReference>
<sequence length="346" mass="39952">MARTTAIESVGVNISRNYRIMGLGDEVQKAFCSMFPSGNCGVFLFWRIMHLIVSIWYFFLWLVDMFESFLISSGLLKRYKTLDISRVQYLAIVIDSEEALHTLKVLDLLLWLAAIGLKNVCLYDNEGVLKRSEQAITEILKNEKRFKEITTNNPPIDEKGMSLEFISFSDGKEAVARAANFLFKKHYSSENKEKPNFTESDMAGALREIGYERPDPDLMLVYGPARCHLGFPAWRIRYTEIMHMGSLKSMKFGFLVKAIRSFTMVHQNYGLQCHRCPPISSVFHFILQSHFYKIFSNKLKFYFYVTGAKNSLEDLSQILVRRIAIESSLFKQWLKNIQTETGMLAN</sequence>
<evidence type="ECO:0000256" key="5">
    <source>
        <dbReference type="ARBA" id="ARBA00012596"/>
    </source>
</evidence>
<keyword evidence="11 13" id="KW-0472">Membrane</keyword>
<evidence type="ECO:0000256" key="10">
    <source>
        <dbReference type="ARBA" id="ARBA00022989"/>
    </source>
</evidence>
<dbReference type="Proteomes" id="UP001604336">
    <property type="component" value="Unassembled WGS sequence"/>
</dbReference>
<keyword evidence="6" id="KW-0808">Transferase</keyword>
<keyword evidence="9" id="KW-0460">Magnesium</keyword>
<organism evidence="14 15">
    <name type="scientific">Abeliophyllum distichum</name>
    <dbReference type="NCBI Taxonomy" id="126358"/>
    <lineage>
        <taxon>Eukaryota</taxon>
        <taxon>Viridiplantae</taxon>
        <taxon>Streptophyta</taxon>
        <taxon>Embryophyta</taxon>
        <taxon>Tracheophyta</taxon>
        <taxon>Spermatophyta</taxon>
        <taxon>Magnoliopsida</taxon>
        <taxon>eudicotyledons</taxon>
        <taxon>Gunneridae</taxon>
        <taxon>Pentapetalae</taxon>
        <taxon>asterids</taxon>
        <taxon>lamiids</taxon>
        <taxon>Lamiales</taxon>
        <taxon>Oleaceae</taxon>
        <taxon>Forsythieae</taxon>
        <taxon>Abeliophyllum</taxon>
    </lineage>
</organism>
<evidence type="ECO:0000256" key="13">
    <source>
        <dbReference type="SAM" id="Phobius"/>
    </source>
</evidence>
<evidence type="ECO:0000256" key="1">
    <source>
        <dbReference type="ARBA" id="ARBA00001946"/>
    </source>
</evidence>
<feature type="transmembrane region" description="Helical" evidence="13">
    <location>
        <begin position="44"/>
        <end position="63"/>
    </location>
</feature>
<evidence type="ECO:0000256" key="2">
    <source>
        <dbReference type="ARBA" id="ARBA00004586"/>
    </source>
</evidence>
<evidence type="ECO:0000256" key="12">
    <source>
        <dbReference type="ARBA" id="ARBA00047353"/>
    </source>
</evidence>
<comment type="cofactor">
    <cofactor evidence="1">
        <name>Mg(2+)</name>
        <dbReference type="ChEBI" id="CHEBI:18420"/>
    </cofactor>
</comment>
<evidence type="ECO:0000313" key="14">
    <source>
        <dbReference type="EMBL" id="KAL2512224.1"/>
    </source>
</evidence>
<comment type="caution">
    <text evidence="14">The sequence shown here is derived from an EMBL/GenBank/DDBJ whole genome shotgun (WGS) entry which is preliminary data.</text>
</comment>
<dbReference type="InterPro" id="IPR036424">
    <property type="entry name" value="UPP_synth-like_sf"/>
</dbReference>
<proteinExistence type="inferred from homology"/>
<dbReference type="EC" id="2.5.1.87" evidence="5"/>
<evidence type="ECO:0000256" key="4">
    <source>
        <dbReference type="ARBA" id="ARBA00005432"/>
    </source>
</evidence>
<protein>
    <recommendedName>
        <fullName evidence="5">ditrans,polycis-polyprenyl diphosphate synthase [(2E,6E)-farnesyldiphosphate specific]</fullName>
        <ecNumber evidence="5">2.5.1.87</ecNumber>
    </recommendedName>
</protein>
<comment type="similarity">
    <text evidence="4">Belongs to the UPP synthase family.</text>
</comment>